<dbReference type="EMBL" id="UYRU01047607">
    <property type="protein sequence ID" value="VDN09698.1"/>
    <property type="molecule type" value="Genomic_DNA"/>
</dbReference>
<evidence type="ECO:0000256" key="1">
    <source>
        <dbReference type="SAM" id="MobiDB-lite"/>
    </source>
</evidence>
<proteinExistence type="predicted"/>
<evidence type="ECO:0000313" key="3">
    <source>
        <dbReference type="Proteomes" id="UP000281553"/>
    </source>
</evidence>
<protein>
    <submittedName>
        <fullName evidence="2">Uncharacterized protein</fullName>
    </submittedName>
</protein>
<organism evidence="2 3">
    <name type="scientific">Dibothriocephalus latus</name>
    <name type="common">Fish tapeworm</name>
    <name type="synonym">Diphyllobothrium latum</name>
    <dbReference type="NCBI Taxonomy" id="60516"/>
    <lineage>
        <taxon>Eukaryota</taxon>
        <taxon>Metazoa</taxon>
        <taxon>Spiralia</taxon>
        <taxon>Lophotrochozoa</taxon>
        <taxon>Platyhelminthes</taxon>
        <taxon>Cestoda</taxon>
        <taxon>Eucestoda</taxon>
        <taxon>Diphyllobothriidea</taxon>
        <taxon>Diphyllobothriidae</taxon>
        <taxon>Dibothriocephalus</taxon>
    </lineage>
</organism>
<feature type="compositionally biased region" description="Basic residues" evidence="1">
    <location>
        <begin position="65"/>
        <end position="77"/>
    </location>
</feature>
<evidence type="ECO:0000313" key="2">
    <source>
        <dbReference type="EMBL" id="VDN09698.1"/>
    </source>
</evidence>
<reference evidence="2 3" key="1">
    <citation type="submission" date="2018-11" db="EMBL/GenBank/DDBJ databases">
        <authorList>
            <consortium name="Pathogen Informatics"/>
        </authorList>
    </citation>
    <scope>NUCLEOTIDE SEQUENCE [LARGE SCALE GENOMIC DNA]</scope>
</reference>
<keyword evidence="3" id="KW-1185">Reference proteome</keyword>
<name>A0A3P7LIH4_DIBLA</name>
<feature type="region of interest" description="Disordered" evidence="1">
    <location>
        <begin position="32"/>
        <end position="128"/>
    </location>
</feature>
<feature type="compositionally biased region" description="Polar residues" evidence="1">
    <location>
        <begin position="32"/>
        <end position="45"/>
    </location>
</feature>
<sequence>MQLKRCGQQRQQPAEVGGIAKWWSAGNLLGENSRTASLQPNQIRTKGSVAGSSDELFFPTEAKSKSLKGKKSKQKHKGSADEGANSSRLWNAKKTKKDSKSRGSDDTGQAVIRTASMPNFFENEAPSGAQQRADAGTLLSVFLSMNIMSCSRC</sequence>
<accession>A0A3P7LIH4</accession>
<dbReference type="Proteomes" id="UP000281553">
    <property type="component" value="Unassembled WGS sequence"/>
</dbReference>
<gene>
    <name evidence="2" type="ORF">DILT_LOCUS5529</name>
</gene>
<dbReference type="AlphaFoldDB" id="A0A3P7LIH4"/>